<evidence type="ECO:0000313" key="3">
    <source>
        <dbReference type="Proteomes" id="UP001597340"/>
    </source>
</evidence>
<comment type="caution">
    <text evidence="2">The sequence shown here is derived from an EMBL/GenBank/DDBJ whole genome shotgun (WGS) entry which is preliminary data.</text>
</comment>
<proteinExistence type="predicted"/>
<evidence type="ECO:0008006" key="4">
    <source>
        <dbReference type="Google" id="ProtNLM"/>
    </source>
</evidence>
<dbReference type="Proteomes" id="UP001597340">
    <property type="component" value="Unassembled WGS sequence"/>
</dbReference>
<accession>A0ABW4DHF3</accession>
<dbReference type="EMBL" id="JBHTNZ010000029">
    <property type="protein sequence ID" value="MFD1463258.1"/>
    <property type="molecule type" value="Genomic_DNA"/>
</dbReference>
<feature type="compositionally biased region" description="Basic residues" evidence="1">
    <location>
        <begin position="13"/>
        <end position="22"/>
    </location>
</feature>
<feature type="region of interest" description="Disordered" evidence="1">
    <location>
        <begin position="1"/>
        <end position="22"/>
    </location>
</feature>
<evidence type="ECO:0000313" key="2">
    <source>
        <dbReference type="EMBL" id="MFD1463258.1"/>
    </source>
</evidence>
<gene>
    <name evidence="2" type="ORF">ACFQ5D_18085</name>
</gene>
<sequence>MIQFGFNPAPKPSYRRRKPTTKMRGRISSEVYNKAMVRSGGRCERCGSVEGLQCAHLIRRWKIDGETTVNDVAMLCGPSVNSGTCHNWIDYTAAGREWAAEFRQQLYDQDKE</sequence>
<dbReference type="RefSeq" id="WP_229526482.1">
    <property type="nucleotide sequence ID" value="NZ_JAFFQR010000112.1"/>
</dbReference>
<organism evidence="2 3">
    <name type="scientific">Paenibacillus farraposensis</name>
    <dbReference type="NCBI Taxonomy" id="2807095"/>
    <lineage>
        <taxon>Bacteria</taxon>
        <taxon>Bacillati</taxon>
        <taxon>Bacillota</taxon>
        <taxon>Bacilli</taxon>
        <taxon>Bacillales</taxon>
        <taxon>Paenibacillaceae</taxon>
        <taxon>Paenibacillus</taxon>
    </lineage>
</organism>
<name>A0ABW4DHF3_9BACL</name>
<reference evidence="3" key="1">
    <citation type="journal article" date="2019" name="Int. J. Syst. Evol. Microbiol.">
        <title>The Global Catalogue of Microorganisms (GCM) 10K type strain sequencing project: providing services to taxonomists for standard genome sequencing and annotation.</title>
        <authorList>
            <consortium name="The Broad Institute Genomics Platform"/>
            <consortium name="The Broad Institute Genome Sequencing Center for Infectious Disease"/>
            <person name="Wu L."/>
            <person name="Ma J."/>
        </authorList>
    </citation>
    <scope>NUCLEOTIDE SEQUENCE [LARGE SCALE GENOMIC DNA]</scope>
    <source>
        <strain evidence="3">CCM 9147</strain>
    </source>
</reference>
<evidence type="ECO:0000256" key="1">
    <source>
        <dbReference type="SAM" id="MobiDB-lite"/>
    </source>
</evidence>
<keyword evidence="3" id="KW-1185">Reference proteome</keyword>
<protein>
    <recommendedName>
        <fullName evidence="4">HNH endonuclease</fullName>
    </recommendedName>
</protein>